<dbReference type="InterPro" id="IPR003690">
    <property type="entry name" value="MTERF"/>
</dbReference>
<dbReference type="Gene3D" id="1.25.70.10">
    <property type="entry name" value="Transcription termination factor 3, mitochondrial"/>
    <property type="match status" value="2"/>
</dbReference>
<comment type="similarity">
    <text evidence="1">Belongs to the mTERF family.</text>
</comment>
<protein>
    <submittedName>
        <fullName evidence="4">Transcription termination factor, mitochondrial/chloroplastic</fullName>
    </submittedName>
</protein>
<sequence>MENYHVHCNFGVPCNKIGRILKETPEVFRYEYGVLSSKLEAYKDLGMKQSTIGIKDFMLVLEELKILGIDNHFFEGHHSDMTSYIWNQTFELLCLFGKMGCSKEELGSILKQHPGLLFEDSGSRTISLIGFLAKFSFKVDEMESLFMQFPNVQVGKFISNLWCCYQFLTEVEMEVDEIGKIVRLYPLLLGSSSLKKTNSILKSSKCGKDANMWNYKGESTRAGFWDQRSIHCQMPGEDLKSQMVKTKFLLELGLVENTEEMNTALKALAFRGRGGELWERFICLVNAGLPQILNQ</sequence>
<keyword evidence="2" id="KW-0804">Transcription</keyword>
<keyword evidence="5" id="KW-1185">Reference proteome</keyword>
<name>A0AAN8W8K0_9MAGN</name>
<proteinExistence type="inferred from homology"/>
<dbReference type="GO" id="GO:0003676">
    <property type="term" value="F:nucleic acid binding"/>
    <property type="evidence" value="ECO:0007669"/>
    <property type="project" value="InterPro"/>
</dbReference>
<dbReference type="GO" id="GO:0006353">
    <property type="term" value="P:DNA-templated transcription termination"/>
    <property type="evidence" value="ECO:0007669"/>
    <property type="project" value="UniProtKB-KW"/>
</dbReference>
<dbReference type="InterPro" id="IPR038538">
    <property type="entry name" value="MTERF_sf"/>
</dbReference>
<keyword evidence="2" id="KW-0806">Transcription termination</keyword>
<evidence type="ECO:0000313" key="4">
    <source>
        <dbReference type="EMBL" id="KAK6941908.1"/>
    </source>
</evidence>
<reference evidence="4 5" key="1">
    <citation type="submission" date="2023-12" db="EMBL/GenBank/DDBJ databases">
        <title>A high-quality genome assembly for Dillenia turbinata (Dilleniales).</title>
        <authorList>
            <person name="Chanderbali A."/>
        </authorList>
    </citation>
    <scope>NUCLEOTIDE SEQUENCE [LARGE SCALE GENOMIC DNA]</scope>
    <source>
        <strain evidence="4">LSX21</strain>
        <tissue evidence="4">Leaf</tissue>
    </source>
</reference>
<accession>A0AAN8W8K0</accession>
<evidence type="ECO:0000256" key="1">
    <source>
        <dbReference type="ARBA" id="ARBA00007692"/>
    </source>
</evidence>
<keyword evidence="3" id="KW-0809">Transit peptide</keyword>
<evidence type="ECO:0000256" key="3">
    <source>
        <dbReference type="ARBA" id="ARBA00022946"/>
    </source>
</evidence>
<dbReference type="EMBL" id="JBAMMX010000004">
    <property type="protein sequence ID" value="KAK6941908.1"/>
    <property type="molecule type" value="Genomic_DNA"/>
</dbReference>
<dbReference type="Proteomes" id="UP001370490">
    <property type="component" value="Unassembled WGS sequence"/>
</dbReference>
<dbReference type="AlphaFoldDB" id="A0AAN8W8K0"/>
<comment type="caution">
    <text evidence="4">The sequence shown here is derived from an EMBL/GenBank/DDBJ whole genome shotgun (WGS) entry which is preliminary data.</text>
</comment>
<evidence type="ECO:0000313" key="5">
    <source>
        <dbReference type="Proteomes" id="UP001370490"/>
    </source>
</evidence>
<dbReference type="SMART" id="SM00733">
    <property type="entry name" value="Mterf"/>
    <property type="match status" value="3"/>
</dbReference>
<keyword evidence="2" id="KW-0805">Transcription regulation</keyword>
<gene>
    <name evidence="4" type="ORF">RJ641_027285</name>
</gene>
<organism evidence="4 5">
    <name type="scientific">Dillenia turbinata</name>
    <dbReference type="NCBI Taxonomy" id="194707"/>
    <lineage>
        <taxon>Eukaryota</taxon>
        <taxon>Viridiplantae</taxon>
        <taxon>Streptophyta</taxon>
        <taxon>Embryophyta</taxon>
        <taxon>Tracheophyta</taxon>
        <taxon>Spermatophyta</taxon>
        <taxon>Magnoliopsida</taxon>
        <taxon>eudicotyledons</taxon>
        <taxon>Gunneridae</taxon>
        <taxon>Pentapetalae</taxon>
        <taxon>Dilleniales</taxon>
        <taxon>Dilleniaceae</taxon>
        <taxon>Dillenia</taxon>
    </lineage>
</organism>
<dbReference type="Pfam" id="PF02536">
    <property type="entry name" value="mTERF"/>
    <property type="match status" value="1"/>
</dbReference>
<evidence type="ECO:0000256" key="2">
    <source>
        <dbReference type="ARBA" id="ARBA00022472"/>
    </source>
</evidence>